<comment type="caution">
    <text evidence="3">The sequence shown here is derived from an EMBL/GenBank/DDBJ whole genome shotgun (WGS) entry which is preliminary data.</text>
</comment>
<dbReference type="InterPro" id="IPR013538">
    <property type="entry name" value="ASHA1/2-like_C"/>
</dbReference>
<gene>
    <name evidence="3" type="ORF">RBR11_01855</name>
</gene>
<name>A0ABU0XEP0_9MICO</name>
<proteinExistence type="inferred from homology"/>
<accession>A0ABU0XEP0</accession>
<evidence type="ECO:0000256" key="1">
    <source>
        <dbReference type="ARBA" id="ARBA00006817"/>
    </source>
</evidence>
<dbReference type="InterPro" id="IPR023393">
    <property type="entry name" value="START-like_dom_sf"/>
</dbReference>
<dbReference type="Gene3D" id="3.30.530.20">
    <property type="match status" value="1"/>
</dbReference>
<organism evidence="3 4">
    <name type="scientific">Microbacterium capsulatum</name>
    <dbReference type="NCBI Taxonomy" id="3041921"/>
    <lineage>
        <taxon>Bacteria</taxon>
        <taxon>Bacillati</taxon>
        <taxon>Actinomycetota</taxon>
        <taxon>Actinomycetes</taxon>
        <taxon>Micrococcales</taxon>
        <taxon>Microbacteriaceae</taxon>
        <taxon>Microbacterium</taxon>
    </lineage>
</organism>
<dbReference type="RefSeq" id="WP_308487582.1">
    <property type="nucleotide sequence ID" value="NZ_JAVFCB010000001.1"/>
</dbReference>
<protein>
    <submittedName>
        <fullName evidence="3">SRPBCC domain-containing protein</fullName>
    </submittedName>
</protein>
<evidence type="ECO:0000313" key="3">
    <source>
        <dbReference type="EMBL" id="MDQ4212655.1"/>
    </source>
</evidence>
<keyword evidence="4" id="KW-1185">Reference proteome</keyword>
<reference evidence="3 4" key="1">
    <citation type="submission" date="2023-08" db="EMBL/GenBank/DDBJ databases">
        <title>Microbacterium sp. nov., isolated from a waste landfill.</title>
        <authorList>
            <person name="Wen W."/>
        </authorList>
    </citation>
    <scope>NUCLEOTIDE SEQUENCE [LARGE SCALE GENOMIC DNA]</scope>
    <source>
        <strain evidence="3 4">ASV81</strain>
    </source>
</reference>
<dbReference type="Pfam" id="PF08327">
    <property type="entry name" value="AHSA1"/>
    <property type="match status" value="1"/>
</dbReference>
<evidence type="ECO:0000313" key="4">
    <source>
        <dbReference type="Proteomes" id="UP001230289"/>
    </source>
</evidence>
<comment type="similarity">
    <text evidence="1">Belongs to the AHA1 family.</text>
</comment>
<dbReference type="Proteomes" id="UP001230289">
    <property type="component" value="Unassembled WGS sequence"/>
</dbReference>
<sequence length="174" mass="19472">MSMIATMRALDDTRGAVRIEDVYDTDIDDLWHACTDPDRLSRWIARVSGDLRVGGMIEAEFTSAWVGTLRIEICEAPRHLLLTQLPGTDEEGVIEVWLSEEGDRARLVVEDRGLPQPDVHYHAAGWQAHFEDLAHTLATGAGPHPDGWPAGEFAPSWEARWRELTEEYAAARLA</sequence>
<dbReference type="EMBL" id="JAVFCB010000001">
    <property type="protein sequence ID" value="MDQ4212655.1"/>
    <property type="molecule type" value="Genomic_DNA"/>
</dbReference>
<feature type="domain" description="Activator of Hsp90 ATPase homologue 1/2-like C-terminal" evidence="2">
    <location>
        <begin position="25"/>
        <end position="137"/>
    </location>
</feature>
<dbReference type="SUPFAM" id="SSF55961">
    <property type="entry name" value="Bet v1-like"/>
    <property type="match status" value="1"/>
</dbReference>
<evidence type="ECO:0000259" key="2">
    <source>
        <dbReference type="Pfam" id="PF08327"/>
    </source>
</evidence>